<dbReference type="InterPro" id="IPR023298">
    <property type="entry name" value="ATPase_P-typ_TM_dom_sf"/>
</dbReference>
<dbReference type="RefSeq" id="XP_002294741.1">
    <property type="nucleotide sequence ID" value="XM_002294705.1"/>
</dbReference>
<feature type="compositionally biased region" description="Basic and acidic residues" evidence="1">
    <location>
        <begin position="1"/>
        <end position="15"/>
    </location>
</feature>
<feature type="transmembrane region" description="Helical" evidence="2">
    <location>
        <begin position="1118"/>
        <end position="1138"/>
    </location>
</feature>
<dbReference type="OMA" id="ESTHVID"/>
<feature type="transmembrane region" description="Helical" evidence="2">
    <location>
        <begin position="1308"/>
        <end position="1328"/>
    </location>
</feature>
<dbReference type="SUPFAM" id="SSF81665">
    <property type="entry name" value="Calcium ATPase, transmembrane domain M"/>
    <property type="match status" value="1"/>
</dbReference>
<evidence type="ECO:0000256" key="1">
    <source>
        <dbReference type="SAM" id="MobiDB-lite"/>
    </source>
</evidence>
<keyword evidence="2" id="KW-0812">Transmembrane</keyword>
<gene>
    <name evidence="3" type="ORF">THAPSDRAFT_25640</name>
</gene>
<evidence type="ECO:0000313" key="4">
    <source>
        <dbReference type="Proteomes" id="UP000001449"/>
    </source>
</evidence>
<dbReference type="GO" id="GO:0005789">
    <property type="term" value="C:endoplasmic reticulum membrane"/>
    <property type="evidence" value="ECO:0000318"/>
    <property type="project" value="GO_Central"/>
</dbReference>
<feature type="region of interest" description="Disordered" evidence="1">
    <location>
        <begin position="494"/>
        <end position="593"/>
    </location>
</feature>
<evidence type="ECO:0008006" key="5">
    <source>
        <dbReference type="Google" id="ProtNLM"/>
    </source>
</evidence>
<dbReference type="Proteomes" id="UP000001449">
    <property type="component" value="Chromosome 20"/>
</dbReference>
<dbReference type="InParanoid" id="B8CEV4"/>
<evidence type="ECO:0000313" key="3">
    <source>
        <dbReference type="EMBL" id="EED88101.1"/>
    </source>
</evidence>
<name>B8CEV4_THAPS</name>
<keyword evidence="2" id="KW-0472">Membrane</keyword>
<reference evidence="3 4" key="1">
    <citation type="journal article" date="2004" name="Science">
        <title>The genome of the diatom Thalassiosira pseudonana: ecology, evolution, and metabolism.</title>
        <authorList>
            <person name="Armbrust E.V."/>
            <person name="Berges J.A."/>
            <person name="Bowler C."/>
            <person name="Green B.R."/>
            <person name="Martinez D."/>
            <person name="Putnam N.H."/>
            <person name="Zhou S."/>
            <person name="Allen A.E."/>
            <person name="Apt K.E."/>
            <person name="Bechner M."/>
            <person name="Brzezinski M.A."/>
            <person name="Chaal B.K."/>
            <person name="Chiovitti A."/>
            <person name="Davis A.K."/>
            <person name="Demarest M.S."/>
            <person name="Detter J.C."/>
            <person name="Glavina T."/>
            <person name="Goodstein D."/>
            <person name="Hadi M.Z."/>
            <person name="Hellsten U."/>
            <person name="Hildebrand M."/>
            <person name="Jenkins B.D."/>
            <person name="Jurka J."/>
            <person name="Kapitonov V.V."/>
            <person name="Kroger N."/>
            <person name="Lau W.W."/>
            <person name="Lane T.W."/>
            <person name="Larimer F.W."/>
            <person name="Lippmeier J.C."/>
            <person name="Lucas S."/>
            <person name="Medina M."/>
            <person name="Montsant A."/>
            <person name="Obornik M."/>
            <person name="Parker M.S."/>
            <person name="Palenik B."/>
            <person name="Pazour G.J."/>
            <person name="Richardson P.M."/>
            <person name="Rynearson T.A."/>
            <person name="Saito M.A."/>
            <person name="Schwartz D.C."/>
            <person name="Thamatrakoln K."/>
            <person name="Valentin K."/>
            <person name="Vardi A."/>
            <person name="Wilkerson F.P."/>
            <person name="Rokhsar D.S."/>
        </authorList>
    </citation>
    <scope>NUCLEOTIDE SEQUENCE [LARGE SCALE GENOMIC DNA]</scope>
    <source>
        <strain evidence="3 4">CCMP1335</strain>
    </source>
</reference>
<dbReference type="EMBL" id="CM000652">
    <property type="protein sequence ID" value="EED88101.1"/>
    <property type="molecule type" value="Genomic_DNA"/>
</dbReference>
<feature type="transmembrane region" description="Helical" evidence="2">
    <location>
        <begin position="1167"/>
        <end position="1188"/>
    </location>
</feature>
<dbReference type="PANTHER" id="PTHR13219:SF6">
    <property type="entry name" value="TRANSMEMBRANE PROTEIN 94"/>
    <property type="match status" value="1"/>
</dbReference>
<feature type="compositionally biased region" description="Polar residues" evidence="1">
    <location>
        <begin position="505"/>
        <end position="523"/>
    </location>
</feature>
<proteinExistence type="predicted"/>
<feature type="transmembrane region" description="Helical" evidence="2">
    <location>
        <begin position="1278"/>
        <end position="1296"/>
    </location>
</feature>
<feature type="transmembrane region" description="Helical" evidence="2">
    <location>
        <begin position="304"/>
        <end position="330"/>
    </location>
</feature>
<accession>B8CEV4</accession>
<keyword evidence="2" id="KW-1133">Transmembrane helix</keyword>
<keyword evidence="4" id="KW-1185">Reference proteome</keyword>
<dbReference type="Gene3D" id="1.20.1110.10">
    <property type="entry name" value="Calcium-transporting ATPase, transmembrane domain"/>
    <property type="match status" value="1"/>
</dbReference>
<dbReference type="eggNOG" id="KOG4383">
    <property type="taxonomic scope" value="Eukaryota"/>
</dbReference>
<evidence type="ECO:0000256" key="2">
    <source>
        <dbReference type="SAM" id="Phobius"/>
    </source>
</evidence>
<dbReference type="GeneID" id="7443376"/>
<feature type="transmembrane region" description="Helical" evidence="2">
    <location>
        <begin position="266"/>
        <end position="284"/>
    </location>
</feature>
<feature type="compositionally biased region" description="Basic residues" evidence="1">
    <location>
        <begin position="552"/>
        <end position="567"/>
    </location>
</feature>
<feature type="transmembrane region" description="Helical" evidence="2">
    <location>
        <begin position="1239"/>
        <end position="1262"/>
    </location>
</feature>
<dbReference type="GO" id="GO:0015444">
    <property type="term" value="F:P-type magnesium transporter activity"/>
    <property type="evidence" value="ECO:0000318"/>
    <property type="project" value="GO_Central"/>
</dbReference>
<dbReference type="PaxDb" id="35128-Thaps25640"/>
<feature type="transmembrane region" description="Helical" evidence="2">
    <location>
        <begin position="1083"/>
        <end position="1106"/>
    </location>
</feature>
<dbReference type="KEGG" id="tps:THAPSDRAFT_25640"/>
<reference evidence="3 4" key="2">
    <citation type="journal article" date="2008" name="Nature">
        <title>The Phaeodactylum genome reveals the evolutionary history of diatom genomes.</title>
        <authorList>
            <person name="Bowler C."/>
            <person name="Allen A.E."/>
            <person name="Badger J.H."/>
            <person name="Grimwood J."/>
            <person name="Jabbari K."/>
            <person name="Kuo A."/>
            <person name="Maheswari U."/>
            <person name="Martens C."/>
            <person name="Maumus F."/>
            <person name="Otillar R.P."/>
            <person name="Rayko E."/>
            <person name="Salamov A."/>
            <person name="Vandepoele K."/>
            <person name="Beszteri B."/>
            <person name="Gruber A."/>
            <person name="Heijde M."/>
            <person name="Katinka M."/>
            <person name="Mock T."/>
            <person name="Valentin K."/>
            <person name="Verret F."/>
            <person name="Berges J.A."/>
            <person name="Brownlee C."/>
            <person name="Cadoret J.P."/>
            <person name="Chiovitti A."/>
            <person name="Choi C.J."/>
            <person name="Coesel S."/>
            <person name="De Martino A."/>
            <person name="Detter J.C."/>
            <person name="Durkin C."/>
            <person name="Falciatore A."/>
            <person name="Fournet J."/>
            <person name="Haruta M."/>
            <person name="Huysman M.J."/>
            <person name="Jenkins B.D."/>
            <person name="Jiroutova K."/>
            <person name="Jorgensen R.E."/>
            <person name="Joubert Y."/>
            <person name="Kaplan A."/>
            <person name="Kroger N."/>
            <person name="Kroth P.G."/>
            <person name="La Roche J."/>
            <person name="Lindquist E."/>
            <person name="Lommer M."/>
            <person name="Martin-Jezequel V."/>
            <person name="Lopez P.J."/>
            <person name="Lucas S."/>
            <person name="Mangogna M."/>
            <person name="McGinnis K."/>
            <person name="Medlin L.K."/>
            <person name="Montsant A."/>
            <person name="Oudot-Le Secq M.P."/>
            <person name="Napoli C."/>
            <person name="Obornik M."/>
            <person name="Parker M.S."/>
            <person name="Petit J.L."/>
            <person name="Porcel B.M."/>
            <person name="Poulsen N."/>
            <person name="Robison M."/>
            <person name="Rychlewski L."/>
            <person name="Rynearson T.A."/>
            <person name="Schmutz J."/>
            <person name="Shapiro H."/>
            <person name="Siaut M."/>
            <person name="Stanley M."/>
            <person name="Sussman M.R."/>
            <person name="Taylor A.R."/>
            <person name="Vardi A."/>
            <person name="von Dassow P."/>
            <person name="Vyverman W."/>
            <person name="Willis A."/>
            <person name="Wyrwicz L.S."/>
            <person name="Rokhsar D.S."/>
            <person name="Weissenbach J."/>
            <person name="Armbrust E.V."/>
            <person name="Green B.R."/>
            <person name="Van de Peer Y."/>
            <person name="Grigoriev I.V."/>
        </authorList>
    </citation>
    <scope>NUCLEOTIDE SEQUENCE [LARGE SCALE GENOMIC DNA]</scope>
    <source>
        <strain evidence="3 4">CCMP1335</strain>
    </source>
</reference>
<dbReference type="PANTHER" id="PTHR13219">
    <property type="entry name" value="TRANSMEMBRANE PROTEIN 94"/>
    <property type="match status" value="1"/>
</dbReference>
<feature type="region of interest" description="Disordered" evidence="1">
    <location>
        <begin position="1"/>
        <end position="22"/>
    </location>
</feature>
<protein>
    <recommendedName>
        <fullName evidence="5">Cation-transporting P-type ATPase C-terminal domain-containing protein</fullName>
    </recommendedName>
</protein>
<dbReference type="GO" id="GO:0160176">
    <property type="term" value="P:magnesium ion transport from cytosol to endoplasmic reticulum"/>
    <property type="evidence" value="ECO:0000318"/>
    <property type="project" value="GO_Central"/>
</dbReference>
<dbReference type="HOGENOM" id="CLU_255910_0_0_1"/>
<sequence>MKRRESYPRDHEHNQYSKVDVSSGVDGSVSGIIDEQPQLQQQQLQQPHEHKVEFTIPLTWGEARAGLRFTLEEWNNEPHHATDAGQWHRIPSLLLVRGDFIALKVGDTAPAKCRSVTHDGAAANESISIPSSNGVIEAGERLTVESLAPSAKEALILPVKGAKALGLTSSFASAGSMASLGTVQTTNVTGMTNPLINNARTNSSKGLLPQGRTTLKNRSEELLLLANGVQIFVLLETPLDSFLRREDKSHRKSPQLIRQGLAIRRTFLYLSILAFALTTAFLLVRPRVVNNFFQSSAWTLPLLSALSLLPIMTPLYIFCLECIGTARILAMVHPLASKQKQHTAPKGVGGDSMVASGAGLGDSSSRATTPEHRRNGIFTDFFLTSEGEGIDKPSPWLLFRYLVATISSRLFTEFPKRRSSSSSTGQLSSSSDALLSIPPASLHLLEKLGVVTALALIDDELACDPFSTPQQLLIPSGQGGMKLLDICPVFNEEDECSTDDEDNDQNNINPSSRSTTLRGSNTRRSSDVASLDSDDDSETPFNFNHSFSAPKRTLRKFSRRYRKKRTARGVDGSEGAQKSGVLQQGSSPGIGYEDGELEVQFEDPNWWQFLPSLKCIGLGCMLVEEGNKCRDTNHSTPSNNQQPQLANPTPKVAFDIGKAGHGPRILNSSESALVDHLCDDRERKQLRVLARCIGFSTTANKCGPRGDISCFRERRRLHILSANLLRKRMQLDSHALGLEESRNWSRLYTDADTVFVQDSRSGGDLILTVGDARVVTELCPDIWQGENSTISPLTASDRQVINDTQQEWMLSDLDVQAFSYAPLPYTADHKIGVGSVSDERIYLLDNTGQSATSSGTGFWPLVKNQIFLGLLGSSVRPRKEIESLILSSADAGVRFVYFSPRNMRRTKELASQMGIEVAWNCAISLRPLEDGTDDSFRMTSNYADWDVNARLPHGVEDVKRHLEDVDNVPLLVSLYTDVTKKTTAEMVNVFQDYNDTVLSVGLSHLPGNLEIFSRADIAIGVDVLAEEVSFPDATNTDGNALYPDEVAFVTSISAHSSVFNLWGSSSTCHILDIIRIGRASLEAVTSAFSFVFSGCLSFSMFVLLSSCTASTAVPTTPVLGSFLYTQIILLGIGLSMAYTDGEKDSMTRVPPKNDTTKYSFRENKRMYVGGVLRAAPSAVIPQLLYLIVLGELMWAFDAPFVEEYCLATDNMAQIVSAKPSWTSIIRCEALRDYSGPAKVSAGAITLASLAICTCVVSASFVFRTEPLFREPPWKRNHLWVGSMLLSFVLIAVYLAATLERGSMTSLPWYFHLLFVLTPFICLWLSEVVKKADQKHEKRVAMMRRLQFETRLGMWSPKESTHVIDSQDMRAENRSPLI</sequence>
<organism evidence="3 4">
    <name type="scientific">Thalassiosira pseudonana</name>
    <name type="common">Marine diatom</name>
    <name type="synonym">Cyclotella nana</name>
    <dbReference type="NCBI Taxonomy" id="35128"/>
    <lineage>
        <taxon>Eukaryota</taxon>
        <taxon>Sar</taxon>
        <taxon>Stramenopiles</taxon>
        <taxon>Ochrophyta</taxon>
        <taxon>Bacillariophyta</taxon>
        <taxon>Coscinodiscophyceae</taxon>
        <taxon>Thalassiosirophycidae</taxon>
        <taxon>Thalassiosirales</taxon>
        <taxon>Thalassiosiraceae</taxon>
        <taxon>Thalassiosira</taxon>
    </lineage>
</organism>
<dbReference type="InterPro" id="IPR039720">
    <property type="entry name" value="TMEM94"/>
</dbReference>
<feature type="compositionally biased region" description="Acidic residues" evidence="1">
    <location>
        <begin position="494"/>
        <end position="504"/>
    </location>
</feature>